<feature type="transmembrane region" description="Helical" evidence="7">
    <location>
        <begin position="312"/>
        <end position="337"/>
    </location>
</feature>
<comment type="caution">
    <text evidence="10">The sequence shown here is derived from an EMBL/GenBank/DDBJ whole genome shotgun (WGS) entry which is preliminary data.</text>
</comment>
<dbReference type="GO" id="GO:0022857">
    <property type="term" value="F:transmembrane transporter activity"/>
    <property type="evidence" value="ECO:0007669"/>
    <property type="project" value="TreeGrafter"/>
</dbReference>
<feature type="domain" description="ABC3 transporter permease C-terminal" evidence="8">
    <location>
        <begin position="316"/>
        <end position="417"/>
    </location>
</feature>
<dbReference type="EMBL" id="RXIL01000174">
    <property type="protein sequence ID" value="RZN66056.1"/>
    <property type="molecule type" value="Genomic_DNA"/>
</dbReference>
<feature type="transmembrane region" description="Helical" evidence="7">
    <location>
        <begin position="21"/>
        <end position="41"/>
    </location>
</feature>
<dbReference type="GO" id="GO:0005886">
    <property type="term" value="C:plasma membrane"/>
    <property type="evidence" value="ECO:0007669"/>
    <property type="project" value="UniProtKB-SubCell"/>
</dbReference>
<evidence type="ECO:0000256" key="5">
    <source>
        <dbReference type="ARBA" id="ARBA00023136"/>
    </source>
</evidence>
<dbReference type="InterPro" id="IPR003838">
    <property type="entry name" value="ABC3_permease_C"/>
</dbReference>
<comment type="similarity">
    <text evidence="6">Belongs to the ABC-4 integral membrane protein family.</text>
</comment>
<dbReference type="Pfam" id="PF02687">
    <property type="entry name" value="FtsX"/>
    <property type="match status" value="1"/>
</dbReference>
<evidence type="ECO:0000256" key="2">
    <source>
        <dbReference type="ARBA" id="ARBA00022475"/>
    </source>
</evidence>
<keyword evidence="4 7" id="KW-1133">Transmembrane helix</keyword>
<dbReference type="AlphaFoldDB" id="A0A520KUF7"/>
<protein>
    <submittedName>
        <fullName evidence="10">FtsX-like permease family protein</fullName>
    </submittedName>
</protein>
<comment type="subcellular location">
    <subcellularLocation>
        <location evidence="1">Cell membrane</location>
        <topology evidence="1">Multi-pass membrane protein</topology>
    </subcellularLocation>
</comment>
<accession>A0A520KUF7</accession>
<feature type="transmembrane region" description="Helical" evidence="7">
    <location>
        <begin position="358"/>
        <end position="384"/>
    </location>
</feature>
<proteinExistence type="inferred from homology"/>
<dbReference type="InterPro" id="IPR025857">
    <property type="entry name" value="MacB_PCD"/>
</dbReference>
<evidence type="ECO:0000259" key="8">
    <source>
        <dbReference type="Pfam" id="PF02687"/>
    </source>
</evidence>
<dbReference type="Pfam" id="PF12704">
    <property type="entry name" value="MacB_PCD"/>
    <property type="match status" value="1"/>
</dbReference>
<evidence type="ECO:0000256" key="6">
    <source>
        <dbReference type="ARBA" id="ARBA00038076"/>
    </source>
</evidence>
<evidence type="ECO:0000256" key="1">
    <source>
        <dbReference type="ARBA" id="ARBA00004651"/>
    </source>
</evidence>
<reference evidence="10 11" key="1">
    <citation type="journal article" date="2019" name="Nat. Microbiol.">
        <title>Wide diversity of methane and short-chain alkane metabolisms in uncultured archaea.</title>
        <authorList>
            <person name="Borrel G."/>
            <person name="Adam P.S."/>
            <person name="McKay L.J."/>
            <person name="Chen L.X."/>
            <person name="Sierra-Garcia I.N."/>
            <person name="Sieber C.M."/>
            <person name="Letourneur Q."/>
            <person name="Ghozlane A."/>
            <person name="Andersen G.L."/>
            <person name="Li W.J."/>
            <person name="Hallam S.J."/>
            <person name="Muyzer G."/>
            <person name="de Oliveira V.M."/>
            <person name="Inskeep W.P."/>
            <person name="Banfield J.F."/>
            <person name="Gribaldo S."/>
        </authorList>
    </citation>
    <scope>NUCLEOTIDE SEQUENCE [LARGE SCALE GENOMIC DNA]</scope>
    <source>
        <strain evidence="10">NM1b</strain>
    </source>
</reference>
<keyword evidence="2" id="KW-1003">Cell membrane</keyword>
<feature type="transmembrane region" description="Helical" evidence="7">
    <location>
        <begin position="396"/>
        <end position="417"/>
    </location>
</feature>
<evidence type="ECO:0000313" key="10">
    <source>
        <dbReference type="EMBL" id="RZN66056.1"/>
    </source>
</evidence>
<evidence type="ECO:0000256" key="7">
    <source>
        <dbReference type="SAM" id="Phobius"/>
    </source>
</evidence>
<feature type="domain" description="MacB-like periplasmic core" evidence="9">
    <location>
        <begin position="22"/>
        <end position="274"/>
    </location>
</feature>
<dbReference type="PANTHER" id="PTHR30572">
    <property type="entry name" value="MEMBRANE COMPONENT OF TRANSPORTER-RELATED"/>
    <property type="match status" value="1"/>
</dbReference>
<dbReference type="PANTHER" id="PTHR30572:SF4">
    <property type="entry name" value="ABC TRANSPORTER PERMEASE YTRF"/>
    <property type="match status" value="1"/>
</dbReference>
<evidence type="ECO:0000256" key="4">
    <source>
        <dbReference type="ARBA" id="ARBA00022989"/>
    </source>
</evidence>
<evidence type="ECO:0000313" key="11">
    <source>
        <dbReference type="Proteomes" id="UP000320766"/>
    </source>
</evidence>
<gene>
    <name evidence="10" type="ORF">EF807_08855</name>
</gene>
<keyword evidence="3 7" id="KW-0812">Transmembrane</keyword>
<organism evidence="10 11">
    <name type="scientific">Candidatus Methanolliviera hydrocarbonicum</name>
    <dbReference type="NCBI Taxonomy" id="2491085"/>
    <lineage>
        <taxon>Archaea</taxon>
        <taxon>Methanobacteriati</taxon>
        <taxon>Methanobacteriota</taxon>
        <taxon>Candidatus Methanoliparia</taxon>
        <taxon>Candidatus Methanoliparales</taxon>
        <taxon>Candidatus Methanollivieraceae</taxon>
        <taxon>Candidatus Methanolliviera</taxon>
    </lineage>
</organism>
<dbReference type="InterPro" id="IPR050250">
    <property type="entry name" value="Macrolide_Exporter_MacB"/>
</dbReference>
<keyword evidence="5 7" id="KW-0472">Membrane</keyword>
<sequence>MNLSNELRIGWRAISANKMRLVLTLLGIIIGIAAVVLLVSLTEGIGSGMVDGIEEAVGSNLVWVYPGAITERGVTTRVGSARTLTIDDAEAISDLPYVAEVAPTSQTSVQVTAAGNNIYTTMQGVTPEFRSVRSFSVTDGRFISSYDLEVKDKVCVLGDYVAKEVFGDADPVGEMVRVGIQTITTSEGGSGSGVLGMVGLKTEVKSRHLKVIGVLEKKGGGGENSPDNVILVPITTMESRLKPMRTPKGEDRVSMIWVEASGRDKMDVVKEEIPPLLRERHRLREDEDDDFVVDNMAQVLDTISQSMEMLSVLAGFIAGISLLVGGIGIMNIMLVSVTERTREIGIRKAVGAKRKNILSQFLIESVLIGVLGGIIGIILGWGAVVLLSMGFSHTKVMGLDVPVTLSASPAVIVIAFVV</sequence>
<dbReference type="Proteomes" id="UP000320766">
    <property type="component" value="Unassembled WGS sequence"/>
</dbReference>
<evidence type="ECO:0000259" key="9">
    <source>
        <dbReference type="Pfam" id="PF12704"/>
    </source>
</evidence>
<evidence type="ECO:0000256" key="3">
    <source>
        <dbReference type="ARBA" id="ARBA00022692"/>
    </source>
</evidence>
<name>A0A520KUF7_9EURY</name>
<feature type="non-terminal residue" evidence="10">
    <location>
        <position position="418"/>
    </location>
</feature>